<accession>A0A418MXT3</accession>
<comment type="caution">
    <text evidence="2">The sequence shown here is derived from an EMBL/GenBank/DDBJ whole genome shotgun (WGS) entry which is preliminary data.</text>
</comment>
<organism evidence="2 3">
    <name type="scientific">Micromonospora radicis</name>
    <dbReference type="NCBI Taxonomy" id="1894971"/>
    <lineage>
        <taxon>Bacteria</taxon>
        <taxon>Bacillati</taxon>
        <taxon>Actinomycetota</taxon>
        <taxon>Actinomycetes</taxon>
        <taxon>Micromonosporales</taxon>
        <taxon>Micromonosporaceae</taxon>
        <taxon>Micromonospora</taxon>
    </lineage>
</organism>
<proteinExistence type="predicted"/>
<dbReference type="RefSeq" id="WP_119573741.1">
    <property type="nucleotide sequence ID" value="NZ_QXEC01000004.1"/>
</dbReference>
<feature type="domain" description="ABM" evidence="1">
    <location>
        <begin position="1"/>
        <end position="91"/>
    </location>
</feature>
<gene>
    <name evidence="2" type="ORF">D2L64_06205</name>
</gene>
<dbReference type="GO" id="GO:0004497">
    <property type="term" value="F:monooxygenase activity"/>
    <property type="evidence" value="ECO:0007669"/>
    <property type="project" value="UniProtKB-KW"/>
</dbReference>
<dbReference type="AlphaFoldDB" id="A0A418MXT3"/>
<name>A0A418MXT3_9ACTN</name>
<dbReference type="InterPro" id="IPR007138">
    <property type="entry name" value="ABM_dom"/>
</dbReference>
<dbReference type="SUPFAM" id="SSF54909">
    <property type="entry name" value="Dimeric alpha+beta barrel"/>
    <property type="match status" value="1"/>
</dbReference>
<dbReference type="InterPro" id="IPR011008">
    <property type="entry name" value="Dimeric_a/b-barrel"/>
</dbReference>
<dbReference type="PROSITE" id="PS51725">
    <property type="entry name" value="ABM"/>
    <property type="match status" value="1"/>
</dbReference>
<keyword evidence="2" id="KW-0503">Monooxygenase</keyword>
<evidence type="ECO:0000259" key="1">
    <source>
        <dbReference type="PROSITE" id="PS51725"/>
    </source>
</evidence>
<dbReference type="Pfam" id="PF03992">
    <property type="entry name" value="ABM"/>
    <property type="match status" value="1"/>
</dbReference>
<keyword evidence="3" id="KW-1185">Reference proteome</keyword>
<dbReference type="Gene3D" id="3.30.70.100">
    <property type="match status" value="1"/>
</dbReference>
<dbReference type="OrthoDB" id="3297102at2"/>
<keyword evidence="2" id="KW-0560">Oxidoreductase</keyword>
<evidence type="ECO:0000313" key="3">
    <source>
        <dbReference type="Proteomes" id="UP000283832"/>
    </source>
</evidence>
<reference evidence="2 3" key="1">
    <citation type="submission" date="2018-08" db="EMBL/GenBank/DDBJ databases">
        <title>Jishengella sp. nov., isolated from a root of Azadirachta indica A. Juss. var. siamensis Valenton.</title>
        <authorList>
            <person name="Kuncharoen N."/>
            <person name="Tanasupawat S."/>
            <person name="Kudo T."/>
            <person name="Ohkuma M."/>
        </authorList>
    </citation>
    <scope>NUCLEOTIDE SEQUENCE [LARGE SCALE GENOMIC DNA]</scope>
    <source>
        <strain evidence="2 3">AZ1-13</strain>
    </source>
</reference>
<sequence>MIIAMVDFSVAATDRPVALARLDAERDQVRAMPGNLAFRVYACRQDDTRVSIVHEWTDEASFQSYLTSAPFARSGAALRPMMAGAPVSRRFRAELCETVA</sequence>
<dbReference type="EMBL" id="QXEC01000004">
    <property type="protein sequence ID" value="RIV39933.1"/>
    <property type="molecule type" value="Genomic_DNA"/>
</dbReference>
<dbReference type="Proteomes" id="UP000283832">
    <property type="component" value="Unassembled WGS sequence"/>
</dbReference>
<protein>
    <submittedName>
        <fullName evidence="2">Antibiotic biosynthesis monooxygenase</fullName>
    </submittedName>
</protein>
<evidence type="ECO:0000313" key="2">
    <source>
        <dbReference type="EMBL" id="RIV39933.1"/>
    </source>
</evidence>